<comment type="caution">
    <text evidence="2">The sequence shown here is derived from an EMBL/GenBank/DDBJ whole genome shotgun (WGS) entry which is preliminary data.</text>
</comment>
<organism evidence="2 3">
    <name type="scientific">Fusarium pseudoanthophilum</name>
    <dbReference type="NCBI Taxonomy" id="48495"/>
    <lineage>
        <taxon>Eukaryota</taxon>
        <taxon>Fungi</taxon>
        <taxon>Dikarya</taxon>
        <taxon>Ascomycota</taxon>
        <taxon>Pezizomycotina</taxon>
        <taxon>Sordariomycetes</taxon>
        <taxon>Hypocreomycetidae</taxon>
        <taxon>Hypocreales</taxon>
        <taxon>Nectriaceae</taxon>
        <taxon>Fusarium</taxon>
        <taxon>Fusarium fujikuroi species complex</taxon>
    </lineage>
</organism>
<evidence type="ECO:0000256" key="1">
    <source>
        <dbReference type="SAM" id="MobiDB-lite"/>
    </source>
</evidence>
<proteinExistence type="predicted"/>
<evidence type="ECO:0000313" key="3">
    <source>
        <dbReference type="Proteomes" id="UP000544095"/>
    </source>
</evidence>
<dbReference type="EMBL" id="JAAOAR010000501">
    <property type="protein sequence ID" value="KAF5580249.1"/>
    <property type="molecule type" value="Genomic_DNA"/>
</dbReference>
<reference evidence="2 3" key="1">
    <citation type="submission" date="2020-05" db="EMBL/GenBank/DDBJ databases">
        <title>Identification and distribution of gene clusters putatively required for synthesis of sphingolipid metabolism inhibitors in phylogenetically diverse species of the filamentous fungus Fusarium.</title>
        <authorList>
            <person name="Kim H.-S."/>
            <person name="Busman M."/>
            <person name="Brown D.W."/>
            <person name="Divon H."/>
            <person name="Uhlig S."/>
            <person name="Proctor R.H."/>
        </authorList>
    </citation>
    <scope>NUCLEOTIDE SEQUENCE [LARGE SCALE GENOMIC DNA]</scope>
    <source>
        <strain evidence="2 3">NRRL 25211</strain>
    </source>
</reference>
<gene>
    <name evidence="2" type="ORF">FPANT_9390</name>
</gene>
<keyword evidence="3" id="KW-1185">Reference proteome</keyword>
<dbReference type="AlphaFoldDB" id="A0A8H5KW18"/>
<name>A0A8H5KW18_9HYPO</name>
<feature type="region of interest" description="Disordered" evidence="1">
    <location>
        <begin position="1"/>
        <end position="23"/>
    </location>
</feature>
<evidence type="ECO:0008006" key="4">
    <source>
        <dbReference type="Google" id="ProtNLM"/>
    </source>
</evidence>
<evidence type="ECO:0000313" key="2">
    <source>
        <dbReference type="EMBL" id="KAF5580249.1"/>
    </source>
</evidence>
<dbReference type="Proteomes" id="UP000544095">
    <property type="component" value="Unassembled WGS sequence"/>
</dbReference>
<accession>A0A8H5KW18</accession>
<protein>
    <recommendedName>
        <fullName evidence="4">F-box domain-containing protein</fullName>
    </recommendedName>
</protein>
<sequence>MSNRNFESLFASPSTEMNPSRPQQQGRLLLLPTEILLQITGEPGRGEGTIPYKDLKRLALSCSRFFYLIRLMYYFADNYAVFHSAVAHRDLEVIQRCIQFRAVPRTVTQLPHGCTCPSELPHKSHSLLDSLLECFVSGSFPIDKSLDALQWLLDEDVKGYNPADQPWHKDHCLDDYHHIPELLITFLGQNTDRARTKEIIEMIEALRSYGFSLPYHVNEKEHRELHFDEREVKRLAYTPFDVALRPHCPSNFLGIVLEEYKRRRLSVKAACSTQPDQVGSWGGYSWPRVDGWWRLRTNIGNVAWGLFLGLMDTSMVWKESYLGEVTHGFQEKIQLLVDYEAVDSDELLAFQCILQALEGITSDAQRLGGFEEERDGKACWLRLCEAVSRSACHLDLPRDTEFPLHRFTLVKWWNPWSLWYNYKIQNPKFRADMSFSWMHENGWDLKQNEKGLWYDRMWDHFQNPERCLLILPKWQPVNFEEYVALVEKEYLRVKVCHSLSGLPRSDINPRRLAQESWTCEVQFGSRSKRFADLGVMDIY</sequence>